<keyword evidence="5" id="KW-0862">Zinc</keyword>
<dbReference type="PANTHER" id="PTHR15910:SF1">
    <property type="entry name" value="ARCHAEMETZINCIN-2"/>
    <property type="match status" value="1"/>
</dbReference>
<gene>
    <name evidence="7" type="ORF">KFL_000080010</name>
</gene>
<accession>A0A1Y1HNG8</accession>
<dbReference type="InterPro" id="IPR024079">
    <property type="entry name" value="MetalloPept_cat_dom_sf"/>
</dbReference>
<keyword evidence="2" id="KW-0645">Protease</keyword>
<evidence type="ECO:0000313" key="7">
    <source>
        <dbReference type="EMBL" id="GAQ78097.1"/>
    </source>
</evidence>
<dbReference type="SUPFAM" id="SSF55486">
    <property type="entry name" value="Metalloproteases ('zincins'), catalytic domain"/>
    <property type="match status" value="1"/>
</dbReference>
<reference evidence="7 8" key="1">
    <citation type="journal article" date="2014" name="Nat. Commun.">
        <title>Klebsormidium flaccidum genome reveals primary factors for plant terrestrial adaptation.</title>
        <authorList>
            <person name="Hori K."/>
            <person name="Maruyama F."/>
            <person name="Fujisawa T."/>
            <person name="Togashi T."/>
            <person name="Yamamoto N."/>
            <person name="Seo M."/>
            <person name="Sato S."/>
            <person name="Yamada T."/>
            <person name="Mori H."/>
            <person name="Tajima N."/>
            <person name="Moriyama T."/>
            <person name="Ikeuchi M."/>
            <person name="Watanabe M."/>
            <person name="Wada H."/>
            <person name="Kobayashi K."/>
            <person name="Saito M."/>
            <person name="Masuda T."/>
            <person name="Sasaki-Sekimoto Y."/>
            <person name="Mashiguchi K."/>
            <person name="Awai K."/>
            <person name="Shimojima M."/>
            <person name="Masuda S."/>
            <person name="Iwai M."/>
            <person name="Nobusawa T."/>
            <person name="Narise T."/>
            <person name="Kondo S."/>
            <person name="Saito H."/>
            <person name="Sato R."/>
            <person name="Murakawa M."/>
            <person name="Ihara Y."/>
            <person name="Oshima-Yamada Y."/>
            <person name="Ohtaka K."/>
            <person name="Satoh M."/>
            <person name="Sonobe K."/>
            <person name="Ishii M."/>
            <person name="Ohtani R."/>
            <person name="Kanamori-Sato M."/>
            <person name="Honoki R."/>
            <person name="Miyazaki D."/>
            <person name="Mochizuki H."/>
            <person name="Umetsu J."/>
            <person name="Higashi K."/>
            <person name="Shibata D."/>
            <person name="Kamiya Y."/>
            <person name="Sato N."/>
            <person name="Nakamura Y."/>
            <person name="Tabata S."/>
            <person name="Ida S."/>
            <person name="Kurokawa K."/>
            <person name="Ohta H."/>
        </authorList>
    </citation>
    <scope>NUCLEOTIDE SEQUENCE [LARGE SCALE GENOMIC DNA]</scope>
    <source>
        <strain evidence="7 8">NIES-2285</strain>
    </source>
</reference>
<evidence type="ECO:0000256" key="5">
    <source>
        <dbReference type="ARBA" id="ARBA00022833"/>
    </source>
</evidence>
<evidence type="ECO:0000256" key="4">
    <source>
        <dbReference type="ARBA" id="ARBA00022801"/>
    </source>
</evidence>
<evidence type="ECO:0000256" key="3">
    <source>
        <dbReference type="ARBA" id="ARBA00022723"/>
    </source>
</evidence>
<evidence type="ECO:0000313" key="8">
    <source>
        <dbReference type="Proteomes" id="UP000054558"/>
    </source>
</evidence>
<evidence type="ECO:0000256" key="1">
    <source>
        <dbReference type="ARBA" id="ARBA00001947"/>
    </source>
</evidence>
<sequence length="128" mass="14463">MRTTKGKELPIPSDAFSRGRQQFLTTHFLRALADKNARDDEIHLGHCLLKGRLSSQPRGWTLSARLRARARIEAVHELGHVFGVAHCARRDCVMWFSNTLSETDRKGASFCPEHARQLEEAKGRMGVP</sequence>
<dbReference type="GO" id="GO:0006508">
    <property type="term" value="P:proteolysis"/>
    <property type="evidence" value="ECO:0007669"/>
    <property type="project" value="UniProtKB-KW"/>
</dbReference>
<dbReference type="Proteomes" id="UP000054558">
    <property type="component" value="Unassembled WGS sequence"/>
</dbReference>
<dbReference type="Pfam" id="PF07998">
    <property type="entry name" value="Peptidase_M54"/>
    <property type="match status" value="1"/>
</dbReference>
<keyword evidence="8" id="KW-1185">Reference proteome</keyword>
<evidence type="ECO:0000256" key="6">
    <source>
        <dbReference type="ARBA" id="ARBA00023049"/>
    </source>
</evidence>
<comment type="cofactor">
    <cofactor evidence="1">
        <name>Zn(2+)</name>
        <dbReference type="ChEBI" id="CHEBI:29105"/>
    </cofactor>
</comment>
<proteinExistence type="predicted"/>
<dbReference type="InterPro" id="IPR012962">
    <property type="entry name" value="Pept_M54_archaemetzincn"/>
</dbReference>
<keyword evidence="3" id="KW-0479">Metal-binding</keyword>
<dbReference type="EMBL" id="DF236957">
    <property type="protein sequence ID" value="GAQ78097.1"/>
    <property type="molecule type" value="Genomic_DNA"/>
</dbReference>
<protein>
    <submittedName>
        <fullName evidence="7">Uncharacterized protein</fullName>
    </submittedName>
</protein>
<organism evidence="7 8">
    <name type="scientific">Klebsormidium nitens</name>
    <name type="common">Green alga</name>
    <name type="synonym">Ulothrix nitens</name>
    <dbReference type="NCBI Taxonomy" id="105231"/>
    <lineage>
        <taxon>Eukaryota</taxon>
        <taxon>Viridiplantae</taxon>
        <taxon>Streptophyta</taxon>
        <taxon>Klebsormidiophyceae</taxon>
        <taxon>Klebsormidiales</taxon>
        <taxon>Klebsormidiaceae</taxon>
        <taxon>Klebsormidium</taxon>
    </lineage>
</organism>
<dbReference type="AlphaFoldDB" id="A0A1Y1HNG8"/>
<dbReference type="PANTHER" id="PTHR15910">
    <property type="entry name" value="ARCHAEMETZINCIN"/>
    <property type="match status" value="1"/>
</dbReference>
<dbReference type="OrthoDB" id="2365600at2759"/>
<dbReference type="Gene3D" id="3.40.390.10">
    <property type="entry name" value="Collagenase (Catalytic Domain)"/>
    <property type="match status" value="1"/>
</dbReference>
<dbReference type="GO" id="GO:0008237">
    <property type="term" value="F:metallopeptidase activity"/>
    <property type="evidence" value="ECO:0007669"/>
    <property type="project" value="UniProtKB-KW"/>
</dbReference>
<dbReference type="GO" id="GO:0046872">
    <property type="term" value="F:metal ion binding"/>
    <property type="evidence" value="ECO:0007669"/>
    <property type="project" value="UniProtKB-KW"/>
</dbReference>
<dbReference type="STRING" id="105231.A0A1Y1HNG8"/>
<evidence type="ECO:0000256" key="2">
    <source>
        <dbReference type="ARBA" id="ARBA00022670"/>
    </source>
</evidence>
<name>A0A1Y1HNG8_KLENI</name>
<keyword evidence="6" id="KW-0482">Metalloprotease</keyword>
<keyword evidence="4" id="KW-0378">Hydrolase</keyword>